<dbReference type="InterPro" id="IPR036388">
    <property type="entry name" value="WH-like_DNA-bd_sf"/>
</dbReference>
<dbReference type="Gene3D" id="1.10.10.10">
    <property type="entry name" value="Winged helix-like DNA-binding domain superfamily/Winged helix DNA-binding domain"/>
    <property type="match status" value="1"/>
</dbReference>
<dbReference type="EMBL" id="FOOQ01000001">
    <property type="protein sequence ID" value="SFF78909.1"/>
    <property type="molecule type" value="Genomic_DNA"/>
</dbReference>
<sequence>MLVTRTEADIDASDAELLTLMGSDAANAILRTVTEPMTVKEIHQFAEIPLSTAYREVNRLADANLLDERVRLDPNRGKHVAQYVRTFDTIEIKMTDDGVVVQLLS</sequence>
<proteinExistence type="predicted"/>
<reference evidence="2" key="1">
    <citation type="submission" date="2016-10" db="EMBL/GenBank/DDBJ databases">
        <authorList>
            <person name="Varghese N."/>
            <person name="Submissions S."/>
        </authorList>
    </citation>
    <scope>NUCLEOTIDE SEQUENCE [LARGE SCALE GENOMIC DNA]</scope>
    <source>
        <strain evidence="2">CGMCC 1.7739</strain>
    </source>
</reference>
<accession>A0A1I2LKE3</accession>
<keyword evidence="2" id="KW-1185">Reference proteome</keyword>
<protein>
    <recommendedName>
        <fullName evidence="3">Helix-turn-helix domain-containing protein</fullName>
    </recommendedName>
</protein>
<dbReference type="AlphaFoldDB" id="A0A1I2LKE3"/>
<dbReference type="OrthoDB" id="311452at2157"/>
<evidence type="ECO:0000313" key="2">
    <source>
        <dbReference type="Proteomes" id="UP000198876"/>
    </source>
</evidence>
<evidence type="ECO:0008006" key="3">
    <source>
        <dbReference type="Google" id="ProtNLM"/>
    </source>
</evidence>
<dbReference type="Pfam" id="PF12840">
    <property type="entry name" value="HTH_20"/>
    <property type="match status" value="1"/>
</dbReference>
<evidence type="ECO:0000313" key="1">
    <source>
        <dbReference type="EMBL" id="SFF78909.1"/>
    </source>
</evidence>
<dbReference type="Proteomes" id="UP000198876">
    <property type="component" value="Unassembled WGS sequence"/>
</dbReference>
<dbReference type="InterPro" id="IPR036390">
    <property type="entry name" value="WH_DNA-bd_sf"/>
</dbReference>
<dbReference type="RefSeq" id="WP_092887394.1">
    <property type="nucleotide sequence ID" value="NZ_FOOQ01000001.1"/>
</dbReference>
<dbReference type="SUPFAM" id="SSF46785">
    <property type="entry name" value="Winged helix' DNA-binding domain"/>
    <property type="match status" value="1"/>
</dbReference>
<gene>
    <name evidence="1" type="ORF">SAMN04488063_0295</name>
</gene>
<organism evidence="1 2">
    <name type="scientific">Halopelagius inordinatus</name>
    <dbReference type="NCBI Taxonomy" id="553467"/>
    <lineage>
        <taxon>Archaea</taxon>
        <taxon>Methanobacteriati</taxon>
        <taxon>Methanobacteriota</taxon>
        <taxon>Stenosarchaea group</taxon>
        <taxon>Halobacteria</taxon>
        <taxon>Halobacteriales</taxon>
        <taxon>Haloferacaceae</taxon>
    </lineage>
</organism>
<name>A0A1I2LKE3_9EURY</name>